<dbReference type="InterPro" id="IPR027612">
    <property type="entry name" value="Put_MTase_LIC12133"/>
</dbReference>
<dbReference type="Gene3D" id="3.40.50.150">
    <property type="entry name" value="Vaccinia Virus protein VP39"/>
    <property type="match status" value="1"/>
</dbReference>
<protein>
    <recommendedName>
        <fullName evidence="3">Methyltransferase, TIGR04325 family</fullName>
    </recommendedName>
</protein>
<evidence type="ECO:0008006" key="3">
    <source>
        <dbReference type="Google" id="ProtNLM"/>
    </source>
</evidence>
<dbReference type="EMBL" id="CP011371">
    <property type="protein sequence ID" value="AKJ30730.1"/>
    <property type="molecule type" value="Genomic_DNA"/>
</dbReference>
<proteinExistence type="predicted"/>
<keyword evidence="2" id="KW-1185">Reference proteome</keyword>
<evidence type="ECO:0000313" key="1">
    <source>
        <dbReference type="EMBL" id="AKJ30730.1"/>
    </source>
</evidence>
<dbReference type="KEGG" id="pbh:AAW51_4039"/>
<dbReference type="SUPFAM" id="SSF53335">
    <property type="entry name" value="S-adenosyl-L-methionine-dependent methyltransferases"/>
    <property type="match status" value="1"/>
</dbReference>
<dbReference type="PATRIC" id="fig|413882.6.peg.4215"/>
<dbReference type="InterPro" id="IPR029063">
    <property type="entry name" value="SAM-dependent_MTases_sf"/>
</dbReference>
<evidence type="ECO:0000313" key="2">
    <source>
        <dbReference type="Proteomes" id="UP000035352"/>
    </source>
</evidence>
<gene>
    <name evidence="1" type="ORF">AAW51_4039</name>
</gene>
<dbReference type="Proteomes" id="UP000035352">
    <property type="component" value="Chromosome"/>
</dbReference>
<sequence length="277" mass="31103">MSALNALRTVASAVGALPVIRPLRERAYRRRFLNNRNQNLFMGVYARFEDAAAAAPSGGRVGYDNQESAELYTPEIYPYDYPALFWLQRSFDEGLRTVFDLGGHVGIKYYAFRRHLRLPVGLQWMVCDVPAVVARGRALAEGRGLGEELRFTTSMSDASGFDVLYASGSLQYLPRRLGELLADLESLPRRIVLNITAVHPTTTYYTLNSIGTAFCPYRVQARDELLDEVSSFGYVKRDAWENPAKLLVLPFRRGLSLDHYSGFCFDRLPAASGRDAL</sequence>
<organism evidence="1 2">
    <name type="scientific">Caldimonas brevitalea</name>
    <dbReference type="NCBI Taxonomy" id="413882"/>
    <lineage>
        <taxon>Bacteria</taxon>
        <taxon>Pseudomonadati</taxon>
        <taxon>Pseudomonadota</taxon>
        <taxon>Betaproteobacteria</taxon>
        <taxon>Burkholderiales</taxon>
        <taxon>Sphaerotilaceae</taxon>
        <taxon>Caldimonas</taxon>
    </lineage>
</organism>
<dbReference type="RefSeq" id="WP_053013789.1">
    <property type="nucleotide sequence ID" value="NZ_CP011371.1"/>
</dbReference>
<name>A0A0G3BW24_9BURK</name>
<reference evidence="1 2" key="1">
    <citation type="submission" date="2015-05" db="EMBL/GenBank/DDBJ databases">
        <authorList>
            <person name="Tang B."/>
            <person name="Yu Y."/>
        </authorList>
    </citation>
    <scope>NUCLEOTIDE SEQUENCE [LARGE SCALE GENOMIC DNA]</scope>
    <source>
        <strain evidence="1 2">DSM 7029</strain>
    </source>
</reference>
<dbReference type="OrthoDB" id="8846308at2"/>
<accession>A0A0G3BW24</accession>
<dbReference type="NCBIfam" id="TIGR04325">
    <property type="entry name" value="MTase_LIC12133"/>
    <property type="match status" value="1"/>
</dbReference>
<dbReference type="STRING" id="413882.AAW51_4039"/>
<dbReference type="AlphaFoldDB" id="A0A0G3BW24"/>